<feature type="signal peptide" evidence="1">
    <location>
        <begin position="1"/>
        <end position="19"/>
    </location>
</feature>
<dbReference type="Pfam" id="PF14534">
    <property type="entry name" value="DUF4440"/>
    <property type="match status" value="1"/>
</dbReference>
<evidence type="ECO:0000256" key="1">
    <source>
        <dbReference type="SAM" id="SignalP"/>
    </source>
</evidence>
<reference evidence="3" key="1">
    <citation type="submission" date="2020-07" db="EMBL/GenBank/DDBJ databases">
        <title>Huge and variable diversity of episymbiotic CPR bacteria and DPANN archaea in groundwater ecosystems.</title>
        <authorList>
            <person name="He C.Y."/>
            <person name="Keren R."/>
            <person name="Whittaker M."/>
            <person name="Farag I.F."/>
            <person name="Doudna J."/>
            <person name="Cate J.H.D."/>
            <person name="Banfield J.F."/>
        </authorList>
    </citation>
    <scope>NUCLEOTIDE SEQUENCE</scope>
    <source>
        <strain evidence="3">NC_groundwater_580_Pr5_B-0.1um_64_19</strain>
    </source>
</reference>
<dbReference type="EMBL" id="JACPNR010000013">
    <property type="protein sequence ID" value="MBI2679171.1"/>
    <property type="molecule type" value="Genomic_DNA"/>
</dbReference>
<evidence type="ECO:0000259" key="2">
    <source>
        <dbReference type="Pfam" id="PF14534"/>
    </source>
</evidence>
<protein>
    <submittedName>
        <fullName evidence="3">Nuclear transport factor 2 family protein</fullName>
    </submittedName>
</protein>
<organism evidence="3 4">
    <name type="scientific">Candidatus Korobacter versatilis</name>
    <dbReference type="NCBI Taxonomy" id="658062"/>
    <lineage>
        <taxon>Bacteria</taxon>
        <taxon>Pseudomonadati</taxon>
        <taxon>Acidobacteriota</taxon>
        <taxon>Terriglobia</taxon>
        <taxon>Terriglobales</taxon>
        <taxon>Candidatus Korobacteraceae</taxon>
        <taxon>Candidatus Korobacter</taxon>
    </lineage>
</organism>
<feature type="domain" description="DUF4440" evidence="2">
    <location>
        <begin position="40"/>
        <end position="143"/>
    </location>
</feature>
<dbReference type="InterPro" id="IPR032710">
    <property type="entry name" value="NTF2-like_dom_sf"/>
</dbReference>
<dbReference type="InterPro" id="IPR027843">
    <property type="entry name" value="DUF4440"/>
</dbReference>
<evidence type="ECO:0000313" key="4">
    <source>
        <dbReference type="Proteomes" id="UP000779809"/>
    </source>
</evidence>
<accession>A0A932AAI6</accession>
<dbReference type="Gene3D" id="3.10.450.50">
    <property type="match status" value="1"/>
</dbReference>
<evidence type="ECO:0000313" key="3">
    <source>
        <dbReference type="EMBL" id="MBI2679171.1"/>
    </source>
</evidence>
<dbReference type="AlphaFoldDB" id="A0A932AAI6"/>
<dbReference type="Proteomes" id="UP000779809">
    <property type="component" value="Unassembled WGS sequence"/>
</dbReference>
<sequence>MRRLIIIALLTLAVFPTAAQNKAPAEAELKQLLADFLAAASHSPVTAADKQMFDRFFASDVLYTRSAGATTTKAEIMRSLDEPPDPKAPAATFTAEDVTVHQYGDIAIVAFKLVQKVSDGAGNESRNEFRNTGTFQKRKGKWQAIAWQATKVPPKEQPK</sequence>
<comment type="caution">
    <text evidence="3">The sequence shown here is derived from an EMBL/GenBank/DDBJ whole genome shotgun (WGS) entry which is preliminary data.</text>
</comment>
<gene>
    <name evidence="3" type="ORF">HYX28_10365</name>
</gene>
<feature type="chain" id="PRO_5036720589" evidence="1">
    <location>
        <begin position="20"/>
        <end position="159"/>
    </location>
</feature>
<dbReference type="SUPFAM" id="SSF54427">
    <property type="entry name" value="NTF2-like"/>
    <property type="match status" value="1"/>
</dbReference>
<keyword evidence="1" id="KW-0732">Signal</keyword>
<name>A0A932AAI6_9BACT</name>
<proteinExistence type="predicted"/>